<dbReference type="PROSITE" id="PS01124">
    <property type="entry name" value="HTH_ARAC_FAMILY_2"/>
    <property type="match status" value="1"/>
</dbReference>
<feature type="region of interest" description="Disordered" evidence="6">
    <location>
        <begin position="1"/>
        <end position="22"/>
    </location>
</feature>
<dbReference type="InterPro" id="IPR009057">
    <property type="entry name" value="Homeodomain-like_sf"/>
</dbReference>
<sequence length="301" mass="33144">MIDDGSTGQTPDGSVRDGFPGQRMRVLPRPFVRRALDRPVMGQLLVTDAGFFPRAVRHRRRRPAGTEQLVVIVCTAGHGTATLPSGKHDLGPGDVVVLPPQTPHDYAAERDEPWTIWWMHVAGRAVADLELAVRAAAGGHVLHLDDPARVVSLLATVLHEMERDETETSLLAASGAAWHALALLGAQRRTPRSTKADPVETALRHLRDNWVGRTSVAELAGMTGLSASHFATLFRRATGFSVLEYQTRVRMGHARELLDTTDRAVSVIAHLVGYADPLYFSRQFAKLHGMAPRAYRRRDDR</sequence>
<dbReference type="PANTHER" id="PTHR46796">
    <property type="entry name" value="HTH-TYPE TRANSCRIPTIONAL ACTIVATOR RHAS-RELATED"/>
    <property type="match status" value="1"/>
</dbReference>
<organism evidence="8 9">
    <name type="scientific">Xylanimonas ulmi</name>
    <dbReference type="NCBI Taxonomy" id="228973"/>
    <lineage>
        <taxon>Bacteria</taxon>
        <taxon>Bacillati</taxon>
        <taxon>Actinomycetota</taxon>
        <taxon>Actinomycetes</taxon>
        <taxon>Micrococcales</taxon>
        <taxon>Promicromonosporaceae</taxon>
        <taxon>Xylanimonas</taxon>
    </lineage>
</organism>
<evidence type="ECO:0000313" key="9">
    <source>
        <dbReference type="Proteomes" id="UP000293852"/>
    </source>
</evidence>
<dbReference type="InterPro" id="IPR037923">
    <property type="entry name" value="HTH-like"/>
</dbReference>
<keyword evidence="1" id="KW-0963">Cytoplasm</keyword>
<dbReference type="Gene3D" id="2.60.120.280">
    <property type="entry name" value="Regulatory protein AraC"/>
    <property type="match status" value="1"/>
</dbReference>
<name>A0A4Q7LZC9_9MICO</name>
<evidence type="ECO:0000259" key="7">
    <source>
        <dbReference type="PROSITE" id="PS01124"/>
    </source>
</evidence>
<protein>
    <submittedName>
        <fullName evidence="8">AraC-like DNA-binding protein</fullName>
    </submittedName>
</protein>
<proteinExistence type="predicted"/>
<dbReference type="AlphaFoldDB" id="A0A4Q7LZC9"/>
<feature type="domain" description="HTH araC/xylS-type" evidence="7">
    <location>
        <begin position="200"/>
        <end position="298"/>
    </location>
</feature>
<dbReference type="GO" id="GO:0043565">
    <property type="term" value="F:sequence-specific DNA binding"/>
    <property type="evidence" value="ECO:0007669"/>
    <property type="project" value="InterPro"/>
</dbReference>
<dbReference type="Pfam" id="PF02311">
    <property type="entry name" value="AraC_binding"/>
    <property type="match status" value="1"/>
</dbReference>
<evidence type="ECO:0000256" key="6">
    <source>
        <dbReference type="SAM" id="MobiDB-lite"/>
    </source>
</evidence>
<comment type="caution">
    <text evidence="8">The sequence shown here is derived from an EMBL/GenBank/DDBJ whole genome shotgun (WGS) entry which is preliminary data.</text>
</comment>
<dbReference type="InterPro" id="IPR018060">
    <property type="entry name" value="HTH_AraC"/>
</dbReference>
<dbReference type="EMBL" id="SGWX01000001">
    <property type="protein sequence ID" value="RZS60755.1"/>
    <property type="molecule type" value="Genomic_DNA"/>
</dbReference>
<evidence type="ECO:0000256" key="5">
    <source>
        <dbReference type="ARBA" id="ARBA00023163"/>
    </source>
</evidence>
<dbReference type="Pfam" id="PF12833">
    <property type="entry name" value="HTH_18"/>
    <property type="match status" value="1"/>
</dbReference>
<dbReference type="OrthoDB" id="3186094at2"/>
<dbReference type="GO" id="GO:0003700">
    <property type="term" value="F:DNA-binding transcription factor activity"/>
    <property type="evidence" value="ECO:0007669"/>
    <property type="project" value="InterPro"/>
</dbReference>
<dbReference type="CDD" id="cd06986">
    <property type="entry name" value="cupin_MmsR-like_N"/>
    <property type="match status" value="1"/>
</dbReference>
<dbReference type="InterPro" id="IPR003313">
    <property type="entry name" value="AraC-bd"/>
</dbReference>
<keyword evidence="2" id="KW-0805">Transcription regulation</keyword>
<evidence type="ECO:0000256" key="2">
    <source>
        <dbReference type="ARBA" id="ARBA00023015"/>
    </source>
</evidence>
<accession>A0A4Q7LZC9</accession>
<keyword evidence="5" id="KW-0804">Transcription</keyword>
<keyword evidence="3 8" id="KW-0238">DNA-binding</keyword>
<evidence type="ECO:0000256" key="1">
    <source>
        <dbReference type="ARBA" id="ARBA00022490"/>
    </source>
</evidence>
<feature type="compositionally biased region" description="Polar residues" evidence="6">
    <location>
        <begin position="1"/>
        <end position="12"/>
    </location>
</feature>
<evidence type="ECO:0000313" key="8">
    <source>
        <dbReference type="EMBL" id="RZS60755.1"/>
    </source>
</evidence>
<dbReference type="Proteomes" id="UP000293852">
    <property type="component" value="Unassembled WGS sequence"/>
</dbReference>
<dbReference type="PROSITE" id="PS00041">
    <property type="entry name" value="HTH_ARAC_FAMILY_1"/>
    <property type="match status" value="1"/>
</dbReference>
<dbReference type="InterPro" id="IPR018062">
    <property type="entry name" value="HTH_AraC-typ_CS"/>
</dbReference>
<dbReference type="PANTHER" id="PTHR46796:SF13">
    <property type="entry name" value="HTH-TYPE TRANSCRIPTIONAL ACTIVATOR RHAS"/>
    <property type="match status" value="1"/>
</dbReference>
<dbReference type="SUPFAM" id="SSF51215">
    <property type="entry name" value="Regulatory protein AraC"/>
    <property type="match status" value="1"/>
</dbReference>
<keyword evidence="4" id="KW-0010">Activator</keyword>
<keyword evidence="9" id="KW-1185">Reference proteome</keyword>
<dbReference type="Gene3D" id="1.10.10.60">
    <property type="entry name" value="Homeodomain-like"/>
    <property type="match status" value="2"/>
</dbReference>
<gene>
    <name evidence="8" type="ORF">EV386_1035</name>
</gene>
<reference evidence="8 9" key="1">
    <citation type="submission" date="2019-02" db="EMBL/GenBank/DDBJ databases">
        <title>Sequencing the genomes of 1000 actinobacteria strains.</title>
        <authorList>
            <person name="Klenk H.-P."/>
        </authorList>
    </citation>
    <scope>NUCLEOTIDE SEQUENCE [LARGE SCALE GENOMIC DNA]</scope>
    <source>
        <strain evidence="8 9">DSM 16932</strain>
    </source>
</reference>
<dbReference type="SUPFAM" id="SSF46689">
    <property type="entry name" value="Homeodomain-like"/>
    <property type="match status" value="2"/>
</dbReference>
<evidence type="ECO:0000256" key="3">
    <source>
        <dbReference type="ARBA" id="ARBA00023125"/>
    </source>
</evidence>
<dbReference type="InterPro" id="IPR050204">
    <property type="entry name" value="AraC_XylS_family_regulators"/>
</dbReference>
<evidence type="ECO:0000256" key="4">
    <source>
        <dbReference type="ARBA" id="ARBA00023159"/>
    </source>
</evidence>
<dbReference type="SMART" id="SM00342">
    <property type="entry name" value="HTH_ARAC"/>
    <property type="match status" value="1"/>
</dbReference>